<accession>A0ABP9QH62</accession>
<dbReference type="Gene3D" id="2.160.20.10">
    <property type="entry name" value="Single-stranded right-handed beta-helix, Pectin lyase-like"/>
    <property type="match status" value="2"/>
</dbReference>
<keyword evidence="2" id="KW-1185">Reference proteome</keyword>
<evidence type="ECO:0000313" key="2">
    <source>
        <dbReference type="Proteomes" id="UP001500547"/>
    </source>
</evidence>
<evidence type="ECO:0000313" key="1">
    <source>
        <dbReference type="EMBL" id="GAA5161821.1"/>
    </source>
</evidence>
<name>A0ABP9QH62_9RHOO</name>
<sequence>MPADRRTVWNPGLNAVGGIPARSTIYQTLSPSGNDDTAAIQAALNTCPAGQVVRLAAGTFKISGMGLELPRSNITLRGAGSSVTRLVQADNASYPVIVVGTRWVKHTESRPLTANGAKGSYSITVSSAAGLKIGEIITLNQVSDDTRSDTVAPVRKVYWGKNTLSPTDDTRRWFCELNRPIGQSLEITAINGNQITFNTPLHIDFETALSAHICRFSTQDPDSKGWSAPWASQVDATRYTGIEDLAVVNGGGGDGGGNIHFWACAYCWVKNVESSGSIGHSCNLENSFRCEVRDSYFHSTRDPNPGGAGYGIGLNVYSSDCLFENNIVWGFNKLTIGRASGGGNVFGYNYLQDGYGAGYVQIPEVGSGANHYAGAHMELFEGNECFNADSESYWGNAIYGTYYRNHFTGLRISASPLTLVDAFGRRIVGVDAHAWWFSFVGNVLGFPAMPLLSGTDPHGDTYNQTGFIYQTDSNWYSNYNVMVSKVPVWNIGHDGDNTSAPDPLALARTYRHGNYDYFTQTTVWDGGTSNHSLPASLYLSAKPAFFGSNPWPRISPETPSTPLLGELPAKARFRAIKGLALTQQ</sequence>
<reference evidence="2" key="1">
    <citation type="journal article" date="2019" name="Int. J. Syst. Evol. Microbiol.">
        <title>The Global Catalogue of Microorganisms (GCM) 10K type strain sequencing project: providing services to taxonomists for standard genome sequencing and annotation.</title>
        <authorList>
            <consortium name="The Broad Institute Genomics Platform"/>
            <consortium name="The Broad Institute Genome Sequencing Center for Infectious Disease"/>
            <person name="Wu L."/>
            <person name="Ma J."/>
        </authorList>
    </citation>
    <scope>NUCLEOTIDE SEQUENCE [LARGE SCALE GENOMIC DNA]</scope>
    <source>
        <strain evidence="2">JCM 18715</strain>
    </source>
</reference>
<comment type="caution">
    <text evidence="1">The sequence shown here is derived from an EMBL/GenBank/DDBJ whole genome shotgun (WGS) entry which is preliminary data.</text>
</comment>
<dbReference type="InterPro" id="IPR011050">
    <property type="entry name" value="Pectin_lyase_fold/virulence"/>
</dbReference>
<dbReference type="InterPro" id="IPR012334">
    <property type="entry name" value="Pectin_lyas_fold"/>
</dbReference>
<dbReference type="EMBL" id="BAABLD010000005">
    <property type="protein sequence ID" value="GAA5161821.1"/>
    <property type="molecule type" value="Genomic_DNA"/>
</dbReference>
<organism evidence="1 2">
    <name type="scientific">Viridibacterium curvum</name>
    <dbReference type="NCBI Taxonomy" id="1101404"/>
    <lineage>
        <taxon>Bacteria</taxon>
        <taxon>Pseudomonadati</taxon>
        <taxon>Pseudomonadota</taxon>
        <taxon>Betaproteobacteria</taxon>
        <taxon>Rhodocyclales</taxon>
        <taxon>Rhodocyclaceae</taxon>
        <taxon>Viridibacterium</taxon>
    </lineage>
</organism>
<proteinExistence type="predicted"/>
<dbReference type="Proteomes" id="UP001500547">
    <property type="component" value="Unassembled WGS sequence"/>
</dbReference>
<gene>
    <name evidence="1" type="ORF">GCM10025770_11670</name>
</gene>
<evidence type="ECO:0008006" key="3">
    <source>
        <dbReference type="Google" id="ProtNLM"/>
    </source>
</evidence>
<dbReference type="SUPFAM" id="SSF51126">
    <property type="entry name" value="Pectin lyase-like"/>
    <property type="match status" value="1"/>
</dbReference>
<protein>
    <recommendedName>
        <fullName evidence="3">Pectate lyase superfamily protein domain-containing protein</fullName>
    </recommendedName>
</protein>